<organism evidence="2 3">
    <name type="scientific">Coccidioides immitis H538.4</name>
    <dbReference type="NCBI Taxonomy" id="396776"/>
    <lineage>
        <taxon>Eukaryota</taxon>
        <taxon>Fungi</taxon>
        <taxon>Dikarya</taxon>
        <taxon>Ascomycota</taxon>
        <taxon>Pezizomycotina</taxon>
        <taxon>Eurotiomycetes</taxon>
        <taxon>Eurotiomycetidae</taxon>
        <taxon>Onygenales</taxon>
        <taxon>Onygenaceae</taxon>
        <taxon>Coccidioides</taxon>
    </lineage>
</organism>
<dbReference type="AlphaFoldDB" id="A0A0J8RTV5"/>
<dbReference type="VEuPathDB" id="FungiDB:CIHG_06563"/>
<feature type="region of interest" description="Disordered" evidence="1">
    <location>
        <begin position="158"/>
        <end position="195"/>
    </location>
</feature>
<name>A0A0J8RTV5_COCIT</name>
<sequence length="235" mass="26600">MAGKRIVYALIPFVQSQPRNSWINRGMHILPAPLLGPFSQTVICCTDNLCYCSASRPHPSSARESAESGVIFIRLLRIKPRIQRTIENVGDLLFSTDDMQKARESEHAARLPEPTFVVLVCCLSWPETRAEPCVFWTVFQVYKVTLSLSPPRNPVKVAGKNNFDYTKDPGGNRRRNGGLRLPPVPRPVRGCVRSRSETQSNYAEIHQTLCRLAQMDQANAQRMNGNMRWDQDDFA</sequence>
<accession>A0A0J8RTV5</accession>
<evidence type="ECO:0000313" key="3">
    <source>
        <dbReference type="Proteomes" id="UP000054563"/>
    </source>
</evidence>
<dbReference type="EMBL" id="DS017006">
    <property type="protein sequence ID" value="KMU88625.1"/>
    <property type="molecule type" value="Genomic_DNA"/>
</dbReference>
<evidence type="ECO:0000313" key="2">
    <source>
        <dbReference type="EMBL" id="KMU88625.1"/>
    </source>
</evidence>
<gene>
    <name evidence="2" type="ORF">CIHG_06563</name>
</gene>
<proteinExistence type="predicted"/>
<dbReference type="Proteomes" id="UP000054563">
    <property type="component" value="Unassembled WGS sequence"/>
</dbReference>
<protein>
    <submittedName>
        <fullName evidence="2">Uncharacterized protein</fullName>
    </submittedName>
</protein>
<reference evidence="3" key="1">
    <citation type="journal article" date="2010" name="Genome Res.">
        <title>Population genomic sequencing of Coccidioides fungi reveals recent hybridization and transposon control.</title>
        <authorList>
            <person name="Neafsey D.E."/>
            <person name="Barker B.M."/>
            <person name="Sharpton T.J."/>
            <person name="Stajich J.E."/>
            <person name="Park D.J."/>
            <person name="Whiston E."/>
            <person name="Hung C.-Y."/>
            <person name="McMahan C."/>
            <person name="White J."/>
            <person name="Sykes S."/>
            <person name="Heiman D."/>
            <person name="Young S."/>
            <person name="Zeng Q."/>
            <person name="Abouelleil A."/>
            <person name="Aftuck L."/>
            <person name="Bessette D."/>
            <person name="Brown A."/>
            <person name="FitzGerald M."/>
            <person name="Lui A."/>
            <person name="Macdonald J.P."/>
            <person name="Priest M."/>
            <person name="Orbach M.J."/>
            <person name="Galgiani J.N."/>
            <person name="Kirkland T.N."/>
            <person name="Cole G.T."/>
            <person name="Birren B.W."/>
            <person name="Henn M.R."/>
            <person name="Taylor J.W."/>
            <person name="Rounsley S.D."/>
        </authorList>
    </citation>
    <scope>NUCLEOTIDE SEQUENCE [LARGE SCALE GENOMIC DNA]</scope>
    <source>
        <strain evidence="3">H538.4</strain>
    </source>
</reference>
<evidence type="ECO:0000256" key="1">
    <source>
        <dbReference type="SAM" id="MobiDB-lite"/>
    </source>
</evidence>